<sequence length="89" mass="10471">MDQSYINDIEKSINKRIEQLVNTTVEKAQNELQVDFLGFRSLIRQKHYDDWKKIENNWEYGELLFSKSSVEVSVNTMLRNIGSSDKAKD</sequence>
<dbReference type="GO" id="GO:0009847">
    <property type="term" value="P:spore germination"/>
    <property type="evidence" value="ECO:0007669"/>
    <property type="project" value="InterPro"/>
</dbReference>
<feature type="domain" description="Spore germination GerAC-like C-terminal" evidence="1">
    <location>
        <begin position="3"/>
        <end position="82"/>
    </location>
</feature>
<dbReference type="InterPro" id="IPR046953">
    <property type="entry name" value="Spore_GerAC-like_C"/>
</dbReference>
<dbReference type="Pfam" id="PF05504">
    <property type="entry name" value="Spore_GerAC"/>
    <property type="match status" value="1"/>
</dbReference>
<dbReference type="Proteomes" id="UP000019102">
    <property type="component" value="Unassembled WGS sequence"/>
</dbReference>
<dbReference type="AlphaFoldDB" id="W4VHW6"/>
<dbReference type="GO" id="GO:0016020">
    <property type="term" value="C:membrane"/>
    <property type="evidence" value="ECO:0007669"/>
    <property type="project" value="InterPro"/>
</dbReference>
<dbReference type="OrthoDB" id="2569624at2"/>
<gene>
    <name evidence="2" type="ORF">JCM21714_1398</name>
</gene>
<dbReference type="PANTHER" id="PTHR35789">
    <property type="entry name" value="SPORE GERMINATION PROTEIN B3"/>
    <property type="match status" value="1"/>
</dbReference>
<dbReference type="PANTHER" id="PTHR35789:SF1">
    <property type="entry name" value="SPORE GERMINATION PROTEIN B3"/>
    <property type="match status" value="1"/>
</dbReference>
<proteinExistence type="predicted"/>
<comment type="caution">
    <text evidence="2">The sequence shown here is derived from an EMBL/GenBank/DDBJ whole genome shotgun (WGS) entry which is preliminary data.</text>
</comment>
<organism evidence="2 3">
    <name type="scientific">Gracilibacillus boraciitolerans JCM 21714</name>
    <dbReference type="NCBI Taxonomy" id="1298598"/>
    <lineage>
        <taxon>Bacteria</taxon>
        <taxon>Bacillati</taxon>
        <taxon>Bacillota</taxon>
        <taxon>Bacilli</taxon>
        <taxon>Bacillales</taxon>
        <taxon>Bacillaceae</taxon>
        <taxon>Gracilibacillus</taxon>
    </lineage>
</organism>
<reference evidence="2 3" key="1">
    <citation type="journal article" date="2014" name="Genome Announc.">
        <title>Draft Genome Sequence of the Boron-Tolerant and Moderately Halotolerant Bacterium Gracilibacillus boraciitolerans JCM 21714T.</title>
        <authorList>
            <person name="Ahmed I."/>
            <person name="Oshima K."/>
            <person name="Suda W."/>
            <person name="Kitamura K."/>
            <person name="Iida T."/>
            <person name="Ohmori Y."/>
            <person name="Fujiwara T."/>
            <person name="Hattori M."/>
            <person name="Ohkuma M."/>
        </authorList>
    </citation>
    <scope>NUCLEOTIDE SEQUENCE [LARGE SCALE GENOMIC DNA]</scope>
    <source>
        <strain evidence="2 3">JCM 21714</strain>
    </source>
</reference>
<dbReference type="EMBL" id="BAVS01000004">
    <property type="protein sequence ID" value="GAE92403.1"/>
    <property type="molecule type" value="Genomic_DNA"/>
</dbReference>
<dbReference type="InterPro" id="IPR008844">
    <property type="entry name" value="Spore_GerAC-like"/>
</dbReference>
<evidence type="ECO:0000313" key="3">
    <source>
        <dbReference type="Proteomes" id="UP000019102"/>
    </source>
</evidence>
<dbReference type="STRING" id="1298598.JCM21714_1398"/>
<dbReference type="RefSeq" id="WP_035722351.1">
    <property type="nucleotide sequence ID" value="NZ_BAVS01000004.1"/>
</dbReference>
<dbReference type="Gene3D" id="3.30.300.210">
    <property type="entry name" value="Nutrient germinant receptor protein C, domain 3"/>
    <property type="match status" value="1"/>
</dbReference>
<name>W4VHW6_9BACI</name>
<accession>W4VHW6</accession>
<evidence type="ECO:0000313" key="2">
    <source>
        <dbReference type="EMBL" id="GAE92403.1"/>
    </source>
</evidence>
<keyword evidence="3" id="KW-1185">Reference proteome</keyword>
<dbReference type="InterPro" id="IPR038501">
    <property type="entry name" value="Spore_GerAC_C_sf"/>
</dbReference>
<protein>
    <submittedName>
        <fullName evidence="2">Spore germination protein</fullName>
    </submittedName>
</protein>
<evidence type="ECO:0000259" key="1">
    <source>
        <dbReference type="Pfam" id="PF05504"/>
    </source>
</evidence>